<dbReference type="RefSeq" id="WP_111373024.1">
    <property type="nucleotide sequence ID" value="NZ_CP029480.1"/>
</dbReference>
<name>A0A2Z4GEI1_9BACT</name>
<evidence type="ECO:0000313" key="2">
    <source>
        <dbReference type="Proteomes" id="UP000249873"/>
    </source>
</evidence>
<dbReference type="Proteomes" id="UP000249873">
    <property type="component" value="Chromosome"/>
</dbReference>
<dbReference type="KEGG" id="als:DJ013_16340"/>
<proteinExistence type="predicted"/>
<gene>
    <name evidence="1" type="ORF">DJ013_16340</name>
</gene>
<reference evidence="1 2" key="1">
    <citation type="submission" date="2018-05" db="EMBL/GenBank/DDBJ databases">
        <title>Complete genome sequence of Arcticibacterium luteifluviistationis SM1504T, a cytophagaceae bacterium isolated from Arctic surface seawater.</title>
        <authorList>
            <person name="Li Y."/>
            <person name="Qin Q.-L."/>
        </authorList>
    </citation>
    <scope>NUCLEOTIDE SEQUENCE [LARGE SCALE GENOMIC DNA]</scope>
    <source>
        <strain evidence="1 2">SM1504</strain>
    </source>
</reference>
<accession>A0A2Z4GEI1</accession>
<sequence length="269" mass="32430">MKIKNFEIRDFVFSENNEIDLNHSAIDADTERAMLQYLIQVVAKAFLIAMKWEFNIKKTLTINTIAYDTDTCQDNIKTQLRRGTKEPYDHFGSNVFLMSRTKFWILETDEDRLSYLADCHFKSLSNYCMHFNEDVVLLKNGYEEINKWDWFIPASNERFISTNKGIKIWIEKLHGFEKDTYRLVVENLPTLERKYYQITRKEPFMRMWLRVKSEALLKGKKELPVLEPFKFEKFKWKGDHIFSFQWGNYEKYEFDTQAEILRKHEGFVE</sequence>
<evidence type="ECO:0000313" key="1">
    <source>
        <dbReference type="EMBL" id="AWV99656.1"/>
    </source>
</evidence>
<organism evidence="1 2">
    <name type="scientific">Arcticibacterium luteifluviistationis</name>
    <dbReference type="NCBI Taxonomy" id="1784714"/>
    <lineage>
        <taxon>Bacteria</taxon>
        <taxon>Pseudomonadati</taxon>
        <taxon>Bacteroidota</taxon>
        <taxon>Cytophagia</taxon>
        <taxon>Cytophagales</taxon>
        <taxon>Leadbetterellaceae</taxon>
        <taxon>Arcticibacterium</taxon>
    </lineage>
</organism>
<protein>
    <submittedName>
        <fullName evidence="1">Uncharacterized protein</fullName>
    </submittedName>
</protein>
<dbReference type="AlphaFoldDB" id="A0A2Z4GEI1"/>
<keyword evidence="2" id="KW-1185">Reference proteome</keyword>
<dbReference type="EMBL" id="CP029480">
    <property type="protein sequence ID" value="AWV99656.1"/>
    <property type="molecule type" value="Genomic_DNA"/>
</dbReference>